<dbReference type="CDD" id="cd02440">
    <property type="entry name" value="AdoMet_MTases"/>
    <property type="match status" value="1"/>
</dbReference>
<name>A0A0F9JZB2_9ZZZZ</name>
<dbReference type="EMBL" id="LAZR01009026">
    <property type="protein sequence ID" value="KKM75149.1"/>
    <property type="molecule type" value="Genomic_DNA"/>
</dbReference>
<reference evidence="2" key="1">
    <citation type="journal article" date="2015" name="Nature">
        <title>Complex archaea that bridge the gap between prokaryotes and eukaryotes.</title>
        <authorList>
            <person name="Spang A."/>
            <person name="Saw J.H."/>
            <person name="Jorgensen S.L."/>
            <person name="Zaremba-Niedzwiedzka K."/>
            <person name="Martijn J."/>
            <person name="Lind A.E."/>
            <person name="van Eijk R."/>
            <person name="Schleper C."/>
            <person name="Guy L."/>
            <person name="Ettema T.J."/>
        </authorList>
    </citation>
    <scope>NUCLEOTIDE SEQUENCE</scope>
</reference>
<dbReference type="InterPro" id="IPR041698">
    <property type="entry name" value="Methyltransf_25"/>
</dbReference>
<evidence type="ECO:0000259" key="1">
    <source>
        <dbReference type="Pfam" id="PF13649"/>
    </source>
</evidence>
<dbReference type="InterPro" id="IPR029063">
    <property type="entry name" value="SAM-dependent_MTases_sf"/>
</dbReference>
<dbReference type="Pfam" id="PF13649">
    <property type="entry name" value="Methyltransf_25"/>
    <property type="match status" value="1"/>
</dbReference>
<protein>
    <recommendedName>
        <fullName evidence="1">Methyltransferase domain-containing protein</fullName>
    </recommendedName>
</protein>
<evidence type="ECO:0000313" key="2">
    <source>
        <dbReference type="EMBL" id="KKM75149.1"/>
    </source>
</evidence>
<feature type="domain" description="Methyltransferase" evidence="1">
    <location>
        <begin position="65"/>
        <end position="154"/>
    </location>
</feature>
<gene>
    <name evidence="2" type="ORF">LCGC14_1393170</name>
</gene>
<accession>A0A0F9JZB2</accession>
<proteinExistence type="predicted"/>
<sequence>MDLFGTALLDYISKKMKSKFNFYQHCLQKKYNGITFELNLGHYFRNLNKLTPLEKKLINLSHGNILDIGSNTGYYIPYLMDKGPTTGIEISSKINDIARENGLYNCVTGDIFTYEFNNKFDTITLMENDIALSGTVYRLKKMLKTFINLLNKNGQVLLIIRHIQTLKYWHVVYTPHYNGQFGIPFKLLFLNINYFRKLVQKYNFQFTLVGKEEPPEQNLYLIRLIKSCR</sequence>
<dbReference type="Gene3D" id="3.40.50.150">
    <property type="entry name" value="Vaccinia Virus protein VP39"/>
    <property type="match status" value="1"/>
</dbReference>
<dbReference type="AlphaFoldDB" id="A0A0F9JZB2"/>
<dbReference type="SUPFAM" id="SSF53335">
    <property type="entry name" value="S-adenosyl-L-methionine-dependent methyltransferases"/>
    <property type="match status" value="1"/>
</dbReference>
<organism evidence="2">
    <name type="scientific">marine sediment metagenome</name>
    <dbReference type="NCBI Taxonomy" id="412755"/>
    <lineage>
        <taxon>unclassified sequences</taxon>
        <taxon>metagenomes</taxon>
        <taxon>ecological metagenomes</taxon>
    </lineage>
</organism>
<comment type="caution">
    <text evidence="2">The sequence shown here is derived from an EMBL/GenBank/DDBJ whole genome shotgun (WGS) entry which is preliminary data.</text>
</comment>